<dbReference type="AlphaFoldDB" id="A0A2P2QET6"/>
<reference evidence="1" key="1">
    <citation type="submission" date="2018-02" db="EMBL/GenBank/DDBJ databases">
        <title>Rhizophora mucronata_Transcriptome.</title>
        <authorList>
            <person name="Meera S.P."/>
            <person name="Sreeshan A."/>
            <person name="Augustine A."/>
        </authorList>
    </citation>
    <scope>NUCLEOTIDE SEQUENCE</scope>
    <source>
        <tissue evidence="1">Leaf</tissue>
    </source>
</reference>
<dbReference type="EMBL" id="GGEC01085038">
    <property type="protein sequence ID" value="MBX65522.1"/>
    <property type="molecule type" value="Transcribed_RNA"/>
</dbReference>
<evidence type="ECO:0000313" key="1">
    <source>
        <dbReference type="EMBL" id="MBX65522.1"/>
    </source>
</evidence>
<name>A0A2P2QET6_RHIMU</name>
<proteinExistence type="predicted"/>
<organism evidence="1">
    <name type="scientific">Rhizophora mucronata</name>
    <name type="common">Asiatic mangrove</name>
    <dbReference type="NCBI Taxonomy" id="61149"/>
    <lineage>
        <taxon>Eukaryota</taxon>
        <taxon>Viridiplantae</taxon>
        <taxon>Streptophyta</taxon>
        <taxon>Embryophyta</taxon>
        <taxon>Tracheophyta</taxon>
        <taxon>Spermatophyta</taxon>
        <taxon>Magnoliopsida</taxon>
        <taxon>eudicotyledons</taxon>
        <taxon>Gunneridae</taxon>
        <taxon>Pentapetalae</taxon>
        <taxon>rosids</taxon>
        <taxon>fabids</taxon>
        <taxon>Malpighiales</taxon>
        <taxon>Rhizophoraceae</taxon>
        <taxon>Rhizophora</taxon>
    </lineage>
</organism>
<sequence>MGANIYINQLIRKLGITNKHLLSFHSRLFLGKLQRRFSSHTLTEQTLIIMEAMPYLSLSSMQRDGP</sequence>
<accession>A0A2P2QET6</accession>
<protein>
    <submittedName>
        <fullName evidence="1">Uncharacterized protein</fullName>
    </submittedName>
</protein>